<keyword evidence="2" id="KW-1133">Transmembrane helix</keyword>
<keyword evidence="1 4" id="KW-0378">Hydrolase</keyword>
<feature type="transmembrane region" description="Helical" evidence="2">
    <location>
        <begin position="46"/>
        <end position="62"/>
    </location>
</feature>
<dbReference type="SUPFAM" id="SSF81606">
    <property type="entry name" value="PP2C-like"/>
    <property type="match status" value="1"/>
</dbReference>
<evidence type="ECO:0000313" key="5">
    <source>
        <dbReference type="Proteomes" id="UP001597058"/>
    </source>
</evidence>
<dbReference type="InterPro" id="IPR001932">
    <property type="entry name" value="PPM-type_phosphatase-like_dom"/>
</dbReference>
<dbReference type="InterPro" id="IPR036457">
    <property type="entry name" value="PPM-type-like_dom_sf"/>
</dbReference>
<evidence type="ECO:0000256" key="1">
    <source>
        <dbReference type="ARBA" id="ARBA00022801"/>
    </source>
</evidence>
<reference evidence="5" key="1">
    <citation type="journal article" date="2019" name="Int. J. Syst. Evol. Microbiol.">
        <title>The Global Catalogue of Microorganisms (GCM) 10K type strain sequencing project: providing services to taxonomists for standard genome sequencing and annotation.</title>
        <authorList>
            <consortium name="The Broad Institute Genomics Platform"/>
            <consortium name="The Broad Institute Genome Sequencing Center for Infectious Disease"/>
            <person name="Wu L."/>
            <person name="Ma J."/>
        </authorList>
    </citation>
    <scope>NUCLEOTIDE SEQUENCE [LARGE SCALE GENOMIC DNA]</scope>
    <source>
        <strain evidence="5">CGMCC 4.7020</strain>
    </source>
</reference>
<evidence type="ECO:0000256" key="2">
    <source>
        <dbReference type="SAM" id="Phobius"/>
    </source>
</evidence>
<dbReference type="SMART" id="SM00331">
    <property type="entry name" value="PP2C_SIG"/>
    <property type="match status" value="1"/>
</dbReference>
<dbReference type="EC" id="3.1.3.16" evidence="4"/>
<dbReference type="Pfam" id="PF07228">
    <property type="entry name" value="SpoIIE"/>
    <property type="match status" value="1"/>
</dbReference>
<organism evidence="4 5">
    <name type="scientific">Streptomyces kaempferi</name>
    <dbReference type="NCBI Taxonomy" id="333725"/>
    <lineage>
        <taxon>Bacteria</taxon>
        <taxon>Bacillati</taxon>
        <taxon>Actinomycetota</taxon>
        <taxon>Actinomycetes</taxon>
        <taxon>Kitasatosporales</taxon>
        <taxon>Streptomycetaceae</taxon>
        <taxon>Streptomyces</taxon>
    </lineage>
</organism>
<dbReference type="Proteomes" id="UP001597058">
    <property type="component" value="Unassembled WGS sequence"/>
</dbReference>
<protein>
    <submittedName>
        <fullName evidence="4">PP2C family protein-serine/threonine phosphatase</fullName>
        <ecNumber evidence="4">3.1.3.16</ecNumber>
    </submittedName>
</protein>
<dbReference type="Gene3D" id="3.60.40.10">
    <property type="entry name" value="PPM-type phosphatase domain"/>
    <property type="match status" value="1"/>
</dbReference>
<sequence length="349" mass="36946">MLLSPLALTAVIGFLAVLTPQDVPFSRLLPAAPALAASVWSVRATLALGVICLLPVVGYAMVVSDMTTLYTAGAIGAVTLAAVYASHLRLQRERTLAQVRAVADATQEVLLRPVPDRVRNLEIATLYLAAAPQARVGGDFYAAADTPHGLRLVLGDVRGKGLRAVGVSAAILGSFYEAAYESTDLSQLAHRLDTTLTRYNIAVPAEDTPERFATVVIVEFPPTGAHVSVLSCGHPPPLLIRDGATLAIEPAAPSPPVNLAALIGCEYHVDRIPFTRGDLLLLYTDGVTETRDADGDFFPLTTWTAHTAADSPSALLRTLHQALVRHSDGHLDDDIACVAILNAPRHQGP</sequence>
<proteinExistence type="predicted"/>
<feature type="domain" description="PPM-type phosphatase" evidence="3">
    <location>
        <begin position="118"/>
        <end position="342"/>
    </location>
</feature>
<accession>A0ABW3X5G9</accession>
<evidence type="ECO:0000259" key="3">
    <source>
        <dbReference type="SMART" id="SM00331"/>
    </source>
</evidence>
<keyword evidence="2" id="KW-0472">Membrane</keyword>
<keyword evidence="5" id="KW-1185">Reference proteome</keyword>
<feature type="transmembrane region" description="Helical" evidence="2">
    <location>
        <begin position="69"/>
        <end position="88"/>
    </location>
</feature>
<name>A0ABW3X5G9_9ACTN</name>
<keyword evidence="2" id="KW-0812">Transmembrane</keyword>
<dbReference type="EMBL" id="JBHTMM010000002">
    <property type="protein sequence ID" value="MFD1304716.1"/>
    <property type="molecule type" value="Genomic_DNA"/>
</dbReference>
<dbReference type="PANTHER" id="PTHR43156">
    <property type="entry name" value="STAGE II SPORULATION PROTEIN E-RELATED"/>
    <property type="match status" value="1"/>
</dbReference>
<gene>
    <name evidence="4" type="ORF">ACFQ5X_02530</name>
</gene>
<evidence type="ECO:0000313" key="4">
    <source>
        <dbReference type="EMBL" id="MFD1304716.1"/>
    </source>
</evidence>
<dbReference type="PANTHER" id="PTHR43156:SF2">
    <property type="entry name" value="STAGE II SPORULATION PROTEIN E"/>
    <property type="match status" value="1"/>
</dbReference>
<dbReference type="InterPro" id="IPR052016">
    <property type="entry name" value="Bact_Sigma-Reg"/>
</dbReference>
<comment type="caution">
    <text evidence="4">The sequence shown here is derived from an EMBL/GenBank/DDBJ whole genome shotgun (WGS) entry which is preliminary data.</text>
</comment>
<dbReference type="GO" id="GO:0004722">
    <property type="term" value="F:protein serine/threonine phosphatase activity"/>
    <property type="evidence" value="ECO:0007669"/>
    <property type="project" value="UniProtKB-EC"/>
</dbReference>